<dbReference type="AlphaFoldDB" id="A0A915NTD6"/>
<name>A0A915NTD6_9BILA</name>
<dbReference type="Gene3D" id="3.40.50.1820">
    <property type="entry name" value="alpha/beta hydrolase"/>
    <property type="match status" value="1"/>
</dbReference>
<dbReference type="PANTHER" id="PTHR11802:SF418">
    <property type="entry name" value="SERINE CARBOXYPEPTIDASE CTSA-1.1"/>
    <property type="match status" value="1"/>
</dbReference>
<dbReference type="InterPro" id="IPR033124">
    <property type="entry name" value="Ser_caboxypep_his_AS"/>
</dbReference>
<dbReference type="InterPro" id="IPR001563">
    <property type="entry name" value="Peptidase_S10"/>
</dbReference>
<dbReference type="PRINTS" id="PR00724">
    <property type="entry name" value="CRBOXYPTASEC"/>
</dbReference>
<comment type="similarity">
    <text evidence="1">Belongs to the peptidase S10 family.</text>
</comment>
<evidence type="ECO:0000313" key="2">
    <source>
        <dbReference type="Proteomes" id="UP000887560"/>
    </source>
</evidence>
<dbReference type="GO" id="GO:0004185">
    <property type="term" value="F:serine-type carboxypeptidase activity"/>
    <property type="evidence" value="ECO:0007669"/>
    <property type="project" value="InterPro"/>
</dbReference>
<dbReference type="SUPFAM" id="SSF53474">
    <property type="entry name" value="alpha/beta-Hydrolases"/>
    <property type="match status" value="1"/>
</dbReference>
<sequence>MAIRMSENYGHLNITSFTKILKKKKRKHKSDPEFQKLVEELWEKDVDRVDESGYLDAGNGNLFHYIFVESQGDPKTDPLVAVENYAALKDFFNKYPSFKSNPFYLTGESYAAVYIPILAVKILEGNKATQINLKGVAIGNGVLSDSLHTNTLPLYLYSHGLMDEEVWQSFQSQCCNGCMDGCDIKGIPDESKCGNMGGNLFAAYNNKLLNIYNIYENCVKKALHIPPILNNKWEVCSSNHFNKYTTIYEEMANFIKVILNANVRVIFYNGDLDMRCNMLMGQRFTEKLGYKLKTIKQAWIVNGQIGGFKTEYENGLTFTTVRGAGHAVPQYKPQESLYMFKQFLDNKPL</sequence>
<accession>A0A915NTD6</accession>
<reference evidence="3" key="1">
    <citation type="submission" date="2022-11" db="UniProtKB">
        <authorList>
            <consortium name="WormBaseParasite"/>
        </authorList>
    </citation>
    <scope>IDENTIFICATION</scope>
</reference>
<dbReference type="Pfam" id="PF00450">
    <property type="entry name" value="Peptidase_S10"/>
    <property type="match status" value="1"/>
</dbReference>
<dbReference type="GO" id="GO:0006508">
    <property type="term" value="P:proteolysis"/>
    <property type="evidence" value="ECO:0007669"/>
    <property type="project" value="InterPro"/>
</dbReference>
<organism evidence="2 3">
    <name type="scientific">Meloidogyne floridensis</name>
    <dbReference type="NCBI Taxonomy" id="298350"/>
    <lineage>
        <taxon>Eukaryota</taxon>
        <taxon>Metazoa</taxon>
        <taxon>Ecdysozoa</taxon>
        <taxon>Nematoda</taxon>
        <taxon>Chromadorea</taxon>
        <taxon>Rhabditida</taxon>
        <taxon>Tylenchina</taxon>
        <taxon>Tylenchomorpha</taxon>
        <taxon>Tylenchoidea</taxon>
        <taxon>Meloidogynidae</taxon>
        <taxon>Meloidogyninae</taxon>
        <taxon>Meloidogyne</taxon>
    </lineage>
</organism>
<dbReference type="WBParaSite" id="scf7180000421564.g7223">
    <property type="protein sequence ID" value="scf7180000421564.g7223"/>
    <property type="gene ID" value="scf7180000421564.g7223"/>
</dbReference>
<dbReference type="InterPro" id="IPR029058">
    <property type="entry name" value="AB_hydrolase_fold"/>
</dbReference>
<dbReference type="Proteomes" id="UP000887560">
    <property type="component" value="Unplaced"/>
</dbReference>
<keyword evidence="2" id="KW-1185">Reference proteome</keyword>
<evidence type="ECO:0000256" key="1">
    <source>
        <dbReference type="ARBA" id="ARBA00009431"/>
    </source>
</evidence>
<evidence type="ECO:0000313" key="3">
    <source>
        <dbReference type="WBParaSite" id="scf7180000421564.g7223"/>
    </source>
</evidence>
<proteinExistence type="inferred from homology"/>
<dbReference type="PROSITE" id="PS00560">
    <property type="entry name" value="CARBOXYPEPT_SER_HIS"/>
    <property type="match status" value="1"/>
</dbReference>
<protein>
    <submittedName>
        <fullName evidence="3">Carboxypeptidase</fullName>
    </submittedName>
</protein>
<dbReference type="PANTHER" id="PTHR11802">
    <property type="entry name" value="SERINE PROTEASE FAMILY S10 SERINE CARBOXYPEPTIDASE"/>
    <property type="match status" value="1"/>
</dbReference>